<dbReference type="STRING" id="1758689.SGUI_1998"/>
<dbReference type="PATRIC" id="fig|1758689.4.peg.2080"/>
<evidence type="ECO:0000256" key="2">
    <source>
        <dbReference type="ARBA" id="ARBA00022692"/>
    </source>
</evidence>
<evidence type="ECO:0000256" key="6">
    <source>
        <dbReference type="SAM" id="SignalP"/>
    </source>
</evidence>
<organism evidence="8 9">
    <name type="scientific">Serinicoccus hydrothermalis</name>
    <dbReference type="NCBI Taxonomy" id="1758689"/>
    <lineage>
        <taxon>Bacteria</taxon>
        <taxon>Bacillati</taxon>
        <taxon>Actinomycetota</taxon>
        <taxon>Actinomycetes</taxon>
        <taxon>Micrococcales</taxon>
        <taxon>Ornithinimicrobiaceae</taxon>
        <taxon>Serinicoccus</taxon>
    </lineage>
</organism>
<feature type="domain" description="Major facilitator superfamily (MFS) profile" evidence="7">
    <location>
        <begin position="8"/>
        <end position="385"/>
    </location>
</feature>
<comment type="subcellular location">
    <subcellularLocation>
        <location evidence="1">Cell membrane</location>
        <topology evidence="1">Multi-pass membrane protein</topology>
    </subcellularLocation>
</comment>
<dbReference type="AlphaFoldDB" id="A0A1B1NDA4"/>
<proteinExistence type="predicted"/>
<evidence type="ECO:0000256" key="3">
    <source>
        <dbReference type="ARBA" id="ARBA00022989"/>
    </source>
</evidence>
<keyword evidence="2 5" id="KW-0812">Transmembrane</keyword>
<dbReference type="GO" id="GO:0022857">
    <property type="term" value="F:transmembrane transporter activity"/>
    <property type="evidence" value="ECO:0007669"/>
    <property type="project" value="InterPro"/>
</dbReference>
<dbReference type="InterPro" id="IPR036259">
    <property type="entry name" value="MFS_trans_sf"/>
</dbReference>
<evidence type="ECO:0000256" key="5">
    <source>
        <dbReference type="SAM" id="Phobius"/>
    </source>
</evidence>
<keyword evidence="4 5" id="KW-0472">Membrane</keyword>
<evidence type="ECO:0000256" key="1">
    <source>
        <dbReference type="ARBA" id="ARBA00004651"/>
    </source>
</evidence>
<protein>
    <submittedName>
        <fullName evidence="8">Transport protein</fullName>
    </submittedName>
</protein>
<dbReference type="EMBL" id="CP014989">
    <property type="protein sequence ID" value="ANS79394.1"/>
    <property type="molecule type" value="Genomic_DNA"/>
</dbReference>
<dbReference type="Gene3D" id="1.20.1250.20">
    <property type="entry name" value="MFS general substrate transporter like domains"/>
    <property type="match status" value="1"/>
</dbReference>
<dbReference type="PANTHER" id="PTHR23521:SF3">
    <property type="entry name" value="MFS TRANSPORTER"/>
    <property type="match status" value="1"/>
</dbReference>
<dbReference type="InterPro" id="IPR020846">
    <property type="entry name" value="MFS_dom"/>
</dbReference>
<evidence type="ECO:0000259" key="7">
    <source>
        <dbReference type="PROSITE" id="PS50850"/>
    </source>
</evidence>
<keyword evidence="6" id="KW-0732">Signal</keyword>
<evidence type="ECO:0000313" key="9">
    <source>
        <dbReference type="Proteomes" id="UP000092482"/>
    </source>
</evidence>
<feature type="signal peptide" evidence="6">
    <location>
        <begin position="1"/>
        <end position="25"/>
    </location>
</feature>
<gene>
    <name evidence="8" type="ORF">SGUI_1998</name>
</gene>
<feature type="transmembrane region" description="Helical" evidence="5">
    <location>
        <begin position="212"/>
        <end position="236"/>
    </location>
</feature>
<reference evidence="8 9" key="1">
    <citation type="submission" date="2016-03" db="EMBL/GenBank/DDBJ databases">
        <title>Shallow-sea hydrothermal system.</title>
        <authorList>
            <person name="Tang K."/>
        </authorList>
    </citation>
    <scope>NUCLEOTIDE SEQUENCE [LARGE SCALE GENOMIC DNA]</scope>
    <source>
        <strain evidence="8 9">JLT9</strain>
    </source>
</reference>
<feature type="transmembrane region" description="Helical" evidence="5">
    <location>
        <begin position="164"/>
        <end position="183"/>
    </location>
</feature>
<feature type="transmembrane region" description="Helical" evidence="5">
    <location>
        <begin position="76"/>
        <end position="96"/>
    </location>
</feature>
<accession>A0A1B1NDA4</accession>
<dbReference type="InterPro" id="IPR011701">
    <property type="entry name" value="MFS"/>
</dbReference>
<feature type="transmembrane region" description="Helical" evidence="5">
    <location>
        <begin position="248"/>
        <end position="269"/>
    </location>
</feature>
<dbReference type="PROSITE" id="PS50850">
    <property type="entry name" value="MFS"/>
    <property type="match status" value="1"/>
</dbReference>
<dbReference type="GO" id="GO:0005886">
    <property type="term" value="C:plasma membrane"/>
    <property type="evidence" value="ECO:0007669"/>
    <property type="project" value="UniProtKB-SubCell"/>
</dbReference>
<dbReference type="Proteomes" id="UP000092482">
    <property type="component" value="Chromosome"/>
</dbReference>
<name>A0A1B1NDA4_9MICO</name>
<dbReference type="KEGG" id="serj:SGUI_1998"/>
<feature type="transmembrane region" description="Helical" evidence="5">
    <location>
        <begin position="300"/>
        <end position="320"/>
    </location>
</feature>
<dbReference type="SUPFAM" id="SSF103473">
    <property type="entry name" value="MFS general substrate transporter"/>
    <property type="match status" value="1"/>
</dbReference>
<dbReference type="OrthoDB" id="9781976at2"/>
<feature type="transmembrane region" description="Helical" evidence="5">
    <location>
        <begin position="44"/>
        <end position="64"/>
    </location>
</feature>
<dbReference type="RefSeq" id="WP_066639616.1">
    <property type="nucleotide sequence ID" value="NZ_CP014989.1"/>
</dbReference>
<keyword evidence="9" id="KW-1185">Reference proteome</keyword>
<evidence type="ECO:0000256" key="4">
    <source>
        <dbReference type="ARBA" id="ARBA00023136"/>
    </source>
</evidence>
<feature type="transmembrane region" description="Helical" evidence="5">
    <location>
        <begin position="332"/>
        <end position="359"/>
    </location>
</feature>
<dbReference type="PANTHER" id="PTHR23521">
    <property type="entry name" value="TRANSPORTER MFS SUPERFAMILY"/>
    <property type="match status" value="1"/>
</dbReference>
<feature type="transmembrane region" description="Helical" evidence="5">
    <location>
        <begin position="131"/>
        <end position="152"/>
    </location>
</feature>
<sequence>MTTSPRRAVATIVLAMLLGSSVWFSANSAADGLRVEWGLDAGGVGRLTLAVQLGFAVGTIAMAMTSLADRFRSSRVFAVSAVVAALTNAGFALLASGLAEGMVWRFLTGVTLAGVYPLGMKMVVSWAPERAGSTLGWLVGMLTLGTALPHGIRAVGVGLDWSQVMLTSSVLALVAAAVVLRLGDGPHLPTASPDGLRWGAVLRAFTVPDYRFAALGYFGHMWELYALWTVVPLLVADALSPASAEVSAWSFAVIGVGAVGCVVGGWLSASWGSGRVAAVALATSGVMCAAYPLLAGGPSWLVLLALLLWGVAVITDSPQFSALSSRACPPHLVGSALAIQNSAGFAISAVSIVLASAAYAGLGPAIAWLLLPGPVLGLLAMARERRRAALEA</sequence>
<feature type="chain" id="PRO_5039492976" evidence="6">
    <location>
        <begin position="26"/>
        <end position="392"/>
    </location>
</feature>
<feature type="transmembrane region" description="Helical" evidence="5">
    <location>
        <begin position="365"/>
        <end position="382"/>
    </location>
</feature>
<evidence type="ECO:0000313" key="8">
    <source>
        <dbReference type="EMBL" id="ANS79394.1"/>
    </source>
</evidence>
<keyword evidence="3 5" id="KW-1133">Transmembrane helix</keyword>
<dbReference type="Pfam" id="PF07690">
    <property type="entry name" value="MFS_1"/>
    <property type="match status" value="1"/>
</dbReference>